<gene>
    <name evidence="2" type="ORF">PHYEVI_LOCUS1593</name>
</gene>
<feature type="signal peptide" evidence="1">
    <location>
        <begin position="1"/>
        <end position="17"/>
    </location>
</feature>
<feature type="chain" id="PRO_5040394122" evidence="1">
    <location>
        <begin position="18"/>
        <end position="143"/>
    </location>
</feature>
<accession>A0A9N9XJT1</accession>
<keyword evidence="1" id="KW-0732">Signal</keyword>
<name>A0A9N9XJT1_PHYSR</name>
<evidence type="ECO:0000313" key="2">
    <source>
        <dbReference type="EMBL" id="CAG9855133.1"/>
    </source>
</evidence>
<dbReference type="Proteomes" id="UP001153712">
    <property type="component" value="Chromosome 10"/>
</dbReference>
<keyword evidence="3" id="KW-1185">Reference proteome</keyword>
<dbReference type="AlphaFoldDB" id="A0A9N9XJT1"/>
<evidence type="ECO:0000256" key="1">
    <source>
        <dbReference type="SAM" id="SignalP"/>
    </source>
</evidence>
<proteinExistence type="predicted"/>
<sequence>MSCFLMWFLLLFITLSAQDPRRSQFHQGHDIRLFRKGDGDNVSGECEGDNCVLKRFVVEDVGPFWANRGKRDPTYMSEALYAEEPYCLLIRGENYQPDDPFFISRGKKEVGNVLETQLRDTRDVLADDAPFFAARGKKYRIRH</sequence>
<protein>
    <submittedName>
        <fullName evidence="2">Uncharacterized protein</fullName>
    </submittedName>
</protein>
<evidence type="ECO:0000313" key="3">
    <source>
        <dbReference type="Proteomes" id="UP001153712"/>
    </source>
</evidence>
<dbReference type="EMBL" id="OU900103">
    <property type="protein sequence ID" value="CAG9855133.1"/>
    <property type="molecule type" value="Genomic_DNA"/>
</dbReference>
<reference evidence="2" key="1">
    <citation type="submission" date="2022-01" db="EMBL/GenBank/DDBJ databases">
        <authorList>
            <person name="King R."/>
        </authorList>
    </citation>
    <scope>NUCLEOTIDE SEQUENCE</scope>
</reference>
<organism evidence="2 3">
    <name type="scientific">Phyllotreta striolata</name>
    <name type="common">Striped flea beetle</name>
    <name type="synonym">Crioceris striolata</name>
    <dbReference type="NCBI Taxonomy" id="444603"/>
    <lineage>
        <taxon>Eukaryota</taxon>
        <taxon>Metazoa</taxon>
        <taxon>Ecdysozoa</taxon>
        <taxon>Arthropoda</taxon>
        <taxon>Hexapoda</taxon>
        <taxon>Insecta</taxon>
        <taxon>Pterygota</taxon>
        <taxon>Neoptera</taxon>
        <taxon>Endopterygota</taxon>
        <taxon>Coleoptera</taxon>
        <taxon>Polyphaga</taxon>
        <taxon>Cucujiformia</taxon>
        <taxon>Chrysomeloidea</taxon>
        <taxon>Chrysomelidae</taxon>
        <taxon>Galerucinae</taxon>
        <taxon>Alticini</taxon>
        <taxon>Phyllotreta</taxon>
    </lineage>
</organism>
<dbReference type="OrthoDB" id="5219169at2759"/>